<dbReference type="AlphaFoldDB" id="A0AAV2YNU3"/>
<dbReference type="Proteomes" id="UP001146120">
    <property type="component" value="Unassembled WGS sequence"/>
</dbReference>
<accession>A0AAV2YNU3</accession>
<dbReference type="EMBL" id="DAKRPA010000221">
    <property type="protein sequence ID" value="DAZ95034.1"/>
    <property type="molecule type" value="Genomic_DNA"/>
</dbReference>
<gene>
    <name evidence="1" type="ORF">N0F65_003751</name>
</gene>
<organism evidence="1 2">
    <name type="scientific">Lagenidium giganteum</name>
    <dbReference type="NCBI Taxonomy" id="4803"/>
    <lineage>
        <taxon>Eukaryota</taxon>
        <taxon>Sar</taxon>
        <taxon>Stramenopiles</taxon>
        <taxon>Oomycota</taxon>
        <taxon>Peronosporomycetes</taxon>
        <taxon>Pythiales</taxon>
        <taxon>Pythiaceae</taxon>
    </lineage>
</organism>
<reference evidence="1" key="1">
    <citation type="submission" date="2022-11" db="EMBL/GenBank/DDBJ databases">
        <authorList>
            <person name="Morgan W.R."/>
            <person name="Tartar A."/>
        </authorList>
    </citation>
    <scope>NUCLEOTIDE SEQUENCE</scope>
    <source>
        <strain evidence="1">ARSEF 373</strain>
    </source>
</reference>
<evidence type="ECO:0008006" key="3">
    <source>
        <dbReference type="Google" id="ProtNLM"/>
    </source>
</evidence>
<proteinExistence type="predicted"/>
<comment type="caution">
    <text evidence="1">The sequence shown here is derived from an EMBL/GenBank/DDBJ whole genome shotgun (WGS) entry which is preliminary data.</text>
</comment>
<sequence length="229" mass="25862">MYDLLHNEDPSILAWSDDGLCFHVFDVPRLEAQIRQLNNFGFRKWTKTRANVCTFSHDTLTRCAPPDLPQMLEYHWHAAAQFRASKSSIGLKRTRTPSTKSDSSETSIMEGDFTDAYMVLVDYQALPCTFGGSSDDDEVDDCFMKKHRAAAESSVEADDGFQDQCGWTMGVDELYRLDWSAASVGRSKSTDHGENLGLEPLTVTSCAEEEHSVRIDDWQLDLLIDCLSW</sequence>
<keyword evidence="2" id="KW-1185">Reference proteome</keyword>
<protein>
    <recommendedName>
        <fullName evidence="3">HSF-type DNA-binding domain-containing protein</fullName>
    </recommendedName>
</protein>
<evidence type="ECO:0000313" key="2">
    <source>
        <dbReference type="Proteomes" id="UP001146120"/>
    </source>
</evidence>
<evidence type="ECO:0000313" key="1">
    <source>
        <dbReference type="EMBL" id="DAZ95034.1"/>
    </source>
</evidence>
<reference evidence="1" key="2">
    <citation type="journal article" date="2023" name="Microbiol Resour">
        <title>Decontamination and Annotation of the Draft Genome Sequence of the Oomycete Lagenidium giganteum ARSEF 373.</title>
        <authorList>
            <person name="Morgan W.R."/>
            <person name="Tartar A."/>
        </authorList>
    </citation>
    <scope>NUCLEOTIDE SEQUENCE</scope>
    <source>
        <strain evidence="1">ARSEF 373</strain>
    </source>
</reference>
<name>A0AAV2YNU3_9STRA</name>